<dbReference type="SMART" id="SM00249">
    <property type="entry name" value="PHD"/>
    <property type="match status" value="1"/>
</dbReference>
<reference evidence="5" key="1">
    <citation type="submission" date="2023-03" db="EMBL/GenBank/DDBJ databases">
        <authorList>
            <person name="Steffen K."/>
            <person name="Cardenas P."/>
        </authorList>
    </citation>
    <scope>NUCLEOTIDE SEQUENCE</scope>
</reference>
<proteinExistence type="predicted"/>
<evidence type="ECO:0000313" key="5">
    <source>
        <dbReference type="EMBL" id="CAI8037440.1"/>
    </source>
</evidence>
<dbReference type="EMBL" id="CASHTH010002938">
    <property type="protein sequence ID" value="CAI8037440.1"/>
    <property type="molecule type" value="Genomic_DNA"/>
</dbReference>
<comment type="caution">
    <text evidence="5">The sequence shown here is derived from an EMBL/GenBank/DDBJ whole genome shotgun (WGS) entry which is preliminary data.</text>
</comment>
<feature type="domain" description="Zinc finger PHD-type" evidence="4">
    <location>
        <begin position="18"/>
        <end position="68"/>
    </location>
</feature>
<sequence>AIPEERTAFVRESIQYGICFFCAATGITTSSDMVQCDSCSKWYHTSCIGGDVEYFGEKTRFCCCEAHTKEESFEVVSCMRGKRRSVLFMNDIMTLWPNRGISDAVIDFFVR</sequence>
<dbReference type="InterPro" id="IPR001965">
    <property type="entry name" value="Znf_PHD"/>
</dbReference>
<dbReference type="InterPro" id="IPR011011">
    <property type="entry name" value="Znf_FYVE_PHD"/>
</dbReference>
<dbReference type="SUPFAM" id="SSF57903">
    <property type="entry name" value="FYVE/PHD zinc finger"/>
    <property type="match status" value="1"/>
</dbReference>
<keyword evidence="3" id="KW-0862">Zinc</keyword>
<dbReference type="Pfam" id="PF00628">
    <property type="entry name" value="PHD"/>
    <property type="match status" value="1"/>
</dbReference>
<protein>
    <recommendedName>
        <fullName evidence="4">Zinc finger PHD-type domain-containing protein</fullName>
    </recommendedName>
</protein>
<evidence type="ECO:0000313" key="6">
    <source>
        <dbReference type="Proteomes" id="UP001174909"/>
    </source>
</evidence>
<dbReference type="InterPro" id="IPR019787">
    <property type="entry name" value="Znf_PHD-finger"/>
</dbReference>
<dbReference type="InterPro" id="IPR013083">
    <property type="entry name" value="Znf_RING/FYVE/PHD"/>
</dbReference>
<keyword evidence="6" id="KW-1185">Reference proteome</keyword>
<feature type="non-terminal residue" evidence="5">
    <location>
        <position position="111"/>
    </location>
</feature>
<accession>A0AA35SWJ3</accession>
<organism evidence="5 6">
    <name type="scientific">Geodia barretti</name>
    <name type="common">Barrett's horny sponge</name>
    <dbReference type="NCBI Taxonomy" id="519541"/>
    <lineage>
        <taxon>Eukaryota</taxon>
        <taxon>Metazoa</taxon>
        <taxon>Porifera</taxon>
        <taxon>Demospongiae</taxon>
        <taxon>Heteroscleromorpha</taxon>
        <taxon>Tetractinellida</taxon>
        <taxon>Astrophorina</taxon>
        <taxon>Geodiidae</taxon>
        <taxon>Geodia</taxon>
    </lineage>
</organism>
<dbReference type="AlphaFoldDB" id="A0AA35SWJ3"/>
<dbReference type="Gene3D" id="3.30.40.10">
    <property type="entry name" value="Zinc/RING finger domain, C3HC4 (zinc finger)"/>
    <property type="match status" value="1"/>
</dbReference>
<keyword evidence="2" id="KW-0863">Zinc-finger</keyword>
<name>A0AA35SWJ3_GEOBA</name>
<dbReference type="GO" id="GO:0008270">
    <property type="term" value="F:zinc ion binding"/>
    <property type="evidence" value="ECO:0007669"/>
    <property type="project" value="UniProtKB-KW"/>
</dbReference>
<evidence type="ECO:0000256" key="2">
    <source>
        <dbReference type="ARBA" id="ARBA00022771"/>
    </source>
</evidence>
<gene>
    <name evidence="5" type="ORF">GBAR_LOCUS20940</name>
</gene>
<evidence type="ECO:0000256" key="3">
    <source>
        <dbReference type="ARBA" id="ARBA00022833"/>
    </source>
</evidence>
<dbReference type="CDD" id="cd15489">
    <property type="entry name" value="PHD_SF"/>
    <property type="match status" value="1"/>
</dbReference>
<evidence type="ECO:0000256" key="1">
    <source>
        <dbReference type="ARBA" id="ARBA00022723"/>
    </source>
</evidence>
<dbReference type="Proteomes" id="UP001174909">
    <property type="component" value="Unassembled WGS sequence"/>
</dbReference>
<keyword evidence="1" id="KW-0479">Metal-binding</keyword>
<evidence type="ECO:0000259" key="4">
    <source>
        <dbReference type="SMART" id="SM00249"/>
    </source>
</evidence>